<evidence type="ECO:0000313" key="3">
    <source>
        <dbReference type="Proteomes" id="UP000637980"/>
    </source>
</evidence>
<sequence length="53" mass="5742">MISRAVEGSTARLADKKRAPKGSSAYLHYTKLGSAAYEVLQHVVEDVAGFDVF</sequence>
<evidence type="ECO:0000256" key="1">
    <source>
        <dbReference type="SAM" id="MobiDB-lite"/>
    </source>
</evidence>
<name>A0ABQ3E6P5_9HYPH</name>
<gene>
    <name evidence="2" type="ORF">GCM10007094_15250</name>
</gene>
<reference evidence="3" key="1">
    <citation type="journal article" date="2019" name="Int. J. Syst. Evol. Microbiol.">
        <title>The Global Catalogue of Microorganisms (GCM) 10K type strain sequencing project: providing services to taxonomists for standard genome sequencing and annotation.</title>
        <authorList>
            <consortium name="The Broad Institute Genomics Platform"/>
            <consortium name="The Broad Institute Genome Sequencing Center for Infectious Disease"/>
            <person name="Wu L."/>
            <person name="Ma J."/>
        </authorList>
    </citation>
    <scope>NUCLEOTIDE SEQUENCE [LARGE SCALE GENOMIC DNA]</scope>
    <source>
        <strain evidence="3">KCTC 12861</strain>
    </source>
</reference>
<evidence type="ECO:0000313" key="2">
    <source>
        <dbReference type="EMBL" id="GHB27820.1"/>
    </source>
</evidence>
<accession>A0ABQ3E6P5</accession>
<feature type="region of interest" description="Disordered" evidence="1">
    <location>
        <begin position="1"/>
        <end position="20"/>
    </location>
</feature>
<dbReference type="EMBL" id="BMXE01000002">
    <property type="protein sequence ID" value="GHB27820.1"/>
    <property type="molecule type" value="Genomic_DNA"/>
</dbReference>
<proteinExistence type="predicted"/>
<keyword evidence="3" id="KW-1185">Reference proteome</keyword>
<dbReference type="Proteomes" id="UP000637980">
    <property type="component" value="Unassembled WGS sequence"/>
</dbReference>
<organism evidence="2 3">
    <name type="scientific">Pseudovibrio japonicus</name>
    <dbReference type="NCBI Taxonomy" id="366534"/>
    <lineage>
        <taxon>Bacteria</taxon>
        <taxon>Pseudomonadati</taxon>
        <taxon>Pseudomonadota</taxon>
        <taxon>Alphaproteobacteria</taxon>
        <taxon>Hyphomicrobiales</taxon>
        <taxon>Stappiaceae</taxon>
        <taxon>Pseudovibrio</taxon>
    </lineage>
</organism>
<protein>
    <submittedName>
        <fullName evidence="2">Uncharacterized protein</fullName>
    </submittedName>
</protein>
<comment type="caution">
    <text evidence="2">The sequence shown here is derived from an EMBL/GenBank/DDBJ whole genome shotgun (WGS) entry which is preliminary data.</text>
</comment>